<protein>
    <submittedName>
        <fullName evidence="3">Uncharacterized protein</fullName>
    </submittedName>
</protein>
<feature type="transmembrane region" description="Helical" evidence="2">
    <location>
        <begin position="203"/>
        <end position="227"/>
    </location>
</feature>
<evidence type="ECO:0000256" key="2">
    <source>
        <dbReference type="SAM" id="Phobius"/>
    </source>
</evidence>
<dbReference type="EMBL" id="CAVNYO010000421">
    <property type="protein sequence ID" value="CAK5277827.1"/>
    <property type="molecule type" value="Genomic_DNA"/>
</dbReference>
<dbReference type="EMBL" id="CAVNYO010000116">
    <property type="protein sequence ID" value="CAK5267120.1"/>
    <property type="molecule type" value="Genomic_DNA"/>
</dbReference>
<sequence length="381" mass="41559">MAYTMFPSLGIQALITCLHVLGVTIVSCFISRRLILADGFSVRAVLQLPWARLCTLLIFIDSYLFLFASTLVIFGFGLQLNATSCAAGIYLCVLFYATSKILIYLFLTEKVYVVWDTGRSRFRSPVFLVCFVTVALYLAIVLIMFFGRIEEFRPEDGACIIGLKPTASIPLLSYDLYINVLLTGLFMWPLLRSKHSSARLRRVATRTLIASAVALTTSTVNMTVLTLMHGRQFGWLCLACCSSDVIFNAGAIFWVTDGSTGTATTSGARNNTGSESFTMSVSLPPTPARSNFSAPNSPARGGFRLADKSMFKIGRRSGGDNGSMLSPTTQEFQIHVTRDTAVSTSPLPHDAHKGLPVAVELSRSSTKDELERTTTKDSGGL</sequence>
<organism evidence="3 5">
    <name type="scientific">Mycena citricolor</name>
    <dbReference type="NCBI Taxonomy" id="2018698"/>
    <lineage>
        <taxon>Eukaryota</taxon>
        <taxon>Fungi</taxon>
        <taxon>Dikarya</taxon>
        <taxon>Basidiomycota</taxon>
        <taxon>Agaricomycotina</taxon>
        <taxon>Agaricomycetes</taxon>
        <taxon>Agaricomycetidae</taxon>
        <taxon>Agaricales</taxon>
        <taxon>Marasmiineae</taxon>
        <taxon>Mycenaceae</taxon>
        <taxon>Mycena</taxon>
    </lineage>
</organism>
<proteinExistence type="predicted"/>
<keyword evidence="2" id="KW-0472">Membrane</keyword>
<evidence type="ECO:0000313" key="4">
    <source>
        <dbReference type="EMBL" id="CAK5277827.1"/>
    </source>
</evidence>
<keyword evidence="2" id="KW-1133">Transmembrane helix</keyword>
<comment type="caution">
    <text evidence="3">The sequence shown here is derived from an EMBL/GenBank/DDBJ whole genome shotgun (WGS) entry which is preliminary data.</text>
</comment>
<reference evidence="3" key="1">
    <citation type="submission" date="2023-11" db="EMBL/GenBank/DDBJ databases">
        <authorList>
            <person name="De Vega J J."/>
            <person name="De Vega J J."/>
        </authorList>
    </citation>
    <scope>NUCLEOTIDE SEQUENCE</scope>
</reference>
<feature type="transmembrane region" description="Helical" evidence="2">
    <location>
        <begin position="171"/>
        <end position="191"/>
    </location>
</feature>
<feature type="transmembrane region" description="Helical" evidence="2">
    <location>
        <begin position="6"/>
        <end position="30"/>
    </location>
</feature>
<feature type="compositionally biased region" description="Basic and acidic residues" evidence="1">
    <location>
        <begin position="365"/>
        <end position="375"/>
    </location>
</feature>
<dbReference type="Proteomes" id="UP001295794">
    <property type="component" value="Unassembled WGS sequence"/>
</dbReference>
<keyword evidence="5" id="KW-1185">Reference proteome</keyword>
<dbReference type="PANTHER" id="PTHR38848">
    <property type="entry name" value="G-PROTEIN COUPLED RECEPTORS FAMILY 3 PROFILE DOMAIN-CONTAINING PROTEIN"/>
    <property type="match status" value="1"/>
</dbReference>
<evidence type="ECO:0000313" key="5">
    <source>
        <dbReference type="Proteomes" id="UP001295794"/>
    </source>
</evidence>
<feature type="transmembrane region" description="Helical" evidence="2">
    <location>
        <begin position="127"/>
        <end position="147"/>
    </location>
</feature>
<dbReference type="AlphaFoldDB" id="A0AAD2H1V4"/>
<evidence type="ECO:0000256" key="1">
    <source>
        <dbReference type="SAM" id="MobiDB-lite"/>
    </source>
</evidence>
<feature type="region of interest" description="Disordered" evidence="1">
    <location>
        <begin position="342"/>
        <end position="381"/>
    </location>
</feature>
<keyword evidence="2" id="KW-0812">Transmembrane</keyword>
<evidence type="ECO:0000313" key="3">
    <source>
        <dbReference type="EMBL" id="CAK5267120.1"/>
    </source>
</evidence>
<gene>
    <name evidence="4" type="ORF">MYCIT1_LOCUS26961</name>
    <name evidence="3" type="ORF">MYCIT1_LOCUS9373</name>
</gene>
<feature type="transmembrane region" description="Helical" evidence="2">
    <location>
        <begin position="88"/>
        <end position="107"/>
    </location>
</feature>
<accession>A0AAD2H1V4</accession>
<feature type="transmembrane region" description="Helical" evidence="2">
    <location>
        <begin position="50"/>
        <end position="76"/>
    </location>
</feature>
<name>A0AAD2H1V4_9AGAR</name>
<dbReference type="PANTHER" id="PTHR38848:SF3">
    <property type="entry name" value="G-PROTEIN COUPLED RECEPTORS FAMILY 3 PROFILE DOMAIN-CONTAINING PROTEIN"/>
    <property type="match status" value="1"/>
</dbReference>